<comment type="caution">
    <text evidence="1">The sequence shown here is derived from an EMBL/GenBank/DDBJ whole genome shotgun (WGS) entry which is preliminary data.</text>
</comment>
<dbReference type="AlphaFoldDB" id="A0A232FE80"/>
<organism evidence="1 2">
    <name type="scientific">Trichomalopsis sarcophagae</name>
    <dbReference type="NCBI Taxonomy" id="543379"/>
    <lineage>
        <taxon>Eukaryota</taxon>
        <taxon>Metazoa</taxon>
        <taxon>Ecdysozoa</taxon>
        <taxon>Arthropoda</taxon>
        <taxon>Hexapoda</taxon>
        <taxon>Insecta</taxon>
        <taxon>Pterygota</taxon>
        <taxon>Neoptera</taxon>
        <taxon>Endopterygota</taxon>
        <taxon>Hymenoptera</taxon>
        <taxon>Apocrita</taxon>
        <taxon>Proctotrupomorpha</taxon>
        <taxon>Chalcidoidea</taxon>
        <taxon>Pteromalidae</taxon>
        <taxon>Pteromalinae</taxon>
        <taxon>Trichomalopsis</taxon>
    </lineage>
</organism>
<protein>
    <submittedName>
        <fullName evidence="1">Uncharacterized protein</fullName>
    </submittedName>
</protein>
<keyword evidence="2" id="KW-1185">Reference proteome</keyword>
<proteinExistence type="predicted"/>
<dbReference type="EMBL" id="NNAY01000388">
    <property type="protein sequence ID" value="OXU28739.1"/>
    <property type="molecule type" value="Genomic_DNA"/>
</dbReference>
<name>A0A232FE80_9HYME</name>
<evidence type="ECO:0000313" key="1">
    <source>
        <dbReference type="EMBL" id="OXU28739.1"/>
    </source>
</evidence>
<sequence>MLLLRDMVLYLRSFQKTMLILSTLDTRYLESDYRHVIRIQSPQKPPIRVSTKYVVILRETPGDDVDIANLWRRETTLIIFTLGTGYLEERCRRYIRVHQPRKLPSNEFRLIMFQIVTKLQETINTVYPGHQVLLRVLP</sequence>
<evidence type="ECO:0000313" key="2">
    <source>
        <dbReference type="Proteomes" id="UP000215335"/>
    </source>
</evidence>
<accession>A0A232FE80</accession>
<dbReference type="Proteomes" id="UP000215335">
    <property type="component" value="Unassembled WGS sequence"/>
</dbReference>
<gene>
    <name evidence="1" type="ORF">TSAR_000205</name>
</gene>
<reference evidence="1 2" key="1">
    <citation type="journal article" date="2017" name="Curr. Biol.">
        <title>The Evolution of Venom by Co-option of Single-Copy Genes.</title>
        <authorList>
            <person name="Martinson E.O."/>
            <person name="Mrinalini"/>
            <person name="Kelkar Y.D."/>
            <person name="Chang C.H."/>
            <person name="Werren J.H."/>
        </authorList>
    </citation>
    <scope>NUCLEOTIDE SEQUENCE [LARGE SCALE GENOMIC DNA]</scope>
    <source>
        <strain evidence="1 2">Alberta</strain>
        <tissue evidence="1">Whole body</tissue>
    </source>
</reference>